<accession>A0A345NQ20</accession>
<keyword evidence="2" id="KW-1185">Reference proteome</keyword>
<dbReference type="EMBL" id="CP031229">
    <property type="protein sequence ID" value="AXH97128.1"/>
    <property type="molecule type" value="Genomic_DNA"/>
</dbReference>
<dbReference type="InterPro" id="IPR003789">
    <property type="entry name" value="Asn/Gln_tRNA_amidoTrase-B-like"/>
</dbReference>
<dbReference type="OrthoDB" id="5244551at2"/>
<proteinExistence type="predicted"/>
<dbReference type="Gene3D" id="1.10.1510.10">
    <property type="entry name" value="Uncharacterised protein YqeY/AIM41 PF09424, N-terminal domain"/>
    <property type="match status" value="1"/>
</dbReference>
<dbReference type="PANTHER" id="PTHR28055:SF1">
    <property type="entry name" value="ALTERED INHERITANCE OF MITOCHONDRIA PROTEIN 41, MITOCHONDRIAL"/>
    <property type="match status" value="1"/>
</dbReference>
<dbReference type="RefSeq" id="WP_114929196.1">
    <property type="nucleotide sequence ID" value="NZ_CP031229.1"/>
</dbReference>
<dbReference type="Proteomes" id="UP000253790">
    <property type="component" value="Chromosome"/>
</dbReference>
<sequence length="156" mass="16478">MTTPQQAGLKATLQSDLTEAMRARDRVRAATIRMALTAVSTEEVAGKAHRELTEEEVLKVVAKEAKKRREAAEAYIGAARPELAEQEEAELAVLEAYLPAQLEDAELARLAQESVAELGVSGLAAMGQVMKVVQAKVAGRAEGGRVAAAVRTALGA</sequence>
<dbReference type="AlphaFoldDB" id="A0A345NQ20"/>
<evidence type="ECO:0000313" key="1">
    <source>
        <dbReference type="EMBL" id="AXH97128.1"/>
    </source>
</evidence>
<reference evidence="1 2" key="1">
    <citation type="submission" date="2018-07" db="EMBL/GenBank/DDBJ databases">
        <title>Complete genome sequencing of Ornithinimicrobium sp. AMA3305.</title>
        <authorList>
            <person name="Bae J.-W."/>
        </authorList>
    </citation>
    <scope>NUCLEOTIDE SEQUENCE [LARGE SCALE GENOMIC DNA]</scope>
    <source>
        <strain evidence="1 2">AMA3305</strain>
    </source>
</reference>
<gene>
    <name evidence="1" type="ORF">DV701_14275</name>
</gene>
<dbReference type="InterPro" id="IPR019004">
    <property type="entry name" value="YqeY/Aim41"/>
</dbReference>
<organism evidence="1 2">
    <name type="scientific">Ornithinimicrobium avium</name>
    <dbReference type="NCBI Taxonomy" id="2283195"/>
    <lineage>
        <taxon>Bacteria</taxon>
        <taxon>Bacillati</taxon>
        <taxon>Actinomycetota</taxon>
        <taxon>Actinomycetes</taxon>
        <taxon>Micrococcales</taxon>
        <taxon>Ornithinimicrobiaceae</taxon>
        <taxon>Ornithinimicrobium</taxon>
    </lineage>
</organism>
<dbReference type="SUPFAM" id="SSF89095">
    <property type="entry name" value="GatB/YqeY motif"/>
    <property type="match status" value="1"/>
</dbReference>
<dbReference type="InterPro" id="IPR042184">
    <property type="entry name" value="YqeY/Aim41_N"/>
</dbReference>
<dbReference type="Pfam" id="PF09424">
    <property type="entry name" value="YqeY"/>
    <property type="match status" value="1"/>
</dbReference>
<protein>
    <submittedName>
        <fullName evidence="1">GatB/YqeY domain-containing protein</fullName>
    </submittedName>
</protein>
<dbReference type="Gene3D" id="1.10.10.410">
    <property type="match status" value="1"/>
</dbReference>
<dbReference type="GO" id="GO:0016884">
    <property type="term" value="F:carbon-nitrogen ligase activity, with glutamine as amido-N-donor"/>
    <property type="evidence" value="ECO:0007669"/>
    <property type="project" value="InterPro"/>
</dbReference>
<dbReference type="KEGG" id="orn:DV701_14275"/>
<dbReference type="InterPro" id="IPR023168">
    <property type="entry name" value="GatB_Yqey_C_2"/>
</dbReference>
<dbReference type="PANTHER" id="PTHR28055">
    <property type="entry name" value="ALTERED INHERITANCE OF MITOCHONDRIA PROTEIN 41, MITOCHONDRIAL"/>
    <property type="match status" value="1"/>
</dbReference>
<evidence type="ECO:0000313" key="2">
    <source>
        <dbReference type="Proteomes" id="UP000253790"/>
    </source>
</evidence>
<name>A0A345NQ20_9MICO</name>